<dbReference type="PANTHER" id="PTHR35372:SF2">
    <property type="entry name" value="SF3 HELICASE DOMAIN-CONTAINING PROTEIN"/>
    <property type="match status" value="1"/>
</dbReference>
<dbReference type="Proteomes" id="UP000001921">
    <property type="component" value="Chromosome"/>
</dbReference>
<dbReference type="InterPro" id="IPR014015">
    <property type="entry name" value="Helicase_SF3_DNA-vir"/>
</dbReference>
<dbReference type="PANTHER" id="PTHR35372">
    <property type="entry name" value="ATP BINDING PROTEIN-RELATED"/>
    <property type="match status" value="1"/>
</dbReference>
<dbReference type="Pfam" id="PF19263">
    <property type="entry name" value="DUF5906"/>
    <property type="match status" value="1"/>
</dbReference>
<dbReference type="InterPro" id="IPR051620">
    <property type="entry name" value="ORF904-like_C"/>
</dbReference>
<evidence type="ECO:0000256" key="2">
    <source>
        <dbReference type="ARBA" id="ARBA00022801"/>
    </source>
</evidence>
<dbReference type="InterPro" id="IPR027417">
    <property type="entry name" value="P-loop_NTPase"/>
</dbReference>
<keyword evidence="2" id="KW-0378">Hydrolase</keyword>
<dbReference type="RefSeq" id="WP_005898251.1">
    <property type="nucleotide sequence ID" value="NZ_CM000440.1"/>
</dbReference>
<keyword evidence="1" id="KW-0547">Nucleotide-binding</keyword>
<dbReference type="GeneID" id="45635642"/>
<organism evidence="6">
    <name type="scientific">Fusobacterium polymorphum ATCC 10953</name>
    <dbReference type="NCBI Taxonomy" id="393480"/>
    <lineage>
        <taxon>Bacteria</taxon>
        <taxon>Fusobacteriati</taxon>
        <taxon>Fusobacteriota</taxon>
        <taxon>Fusobacteriia</taxon>
        <taxon>Fusobacteriales</taxon>
        <taxon>Fusobacteriaceae</taxon>
        <taxon>Fusobacterium</taxon>
    </lineage>
</organism>
<dbReference type="EMBL" id="CM000440">
    <property type="protein sequence ID" value="EDK89450.1"/>
    <property type="molecule type" value="Genomic_DNA"/>
</dbReference>
<dbReference type="Pfam" id="PF03288">
    <property type="entry name" value="Pox_D5"/>
    <property type="match status" value="1"/>
</dbReference>
<keyword evidence="4 6" id="KW-0067">ATP-binding</keyword>
<dbReference type="GO" id="GO:0005524">
    <property type="term" value="F:ATP binding"/>
    <property type="evidence" value="ECO:0007669"/>
    <property type="project" value="UniProtKB-KW"/>
</dbReference>
<evidence type="ECO:0000256" key="3">
    <source>
        <dbReference type="ARBA" id="ARBA00022806"/>
    </source>
</evidence>
<reference evidence="6" key="2">
    <citation type="submission" date="2007-05" db="EMBL/GenBank/DDBJ databases">
        <title>Genome sequence of Fusobacterium nucleatum subspecies polymorphum - a genetically tractable Fusobacterium.</title>
        <authorList>
            <person name="Karpathy S.E."/>
            <person name="Xiang Q."/>
            <person name="Gioia J."/>
            <person name="Jiang H."/>
            <person name="Liu Y."/>
            <person name="Petrosino J.F."/>
            <person name="Yerrapragada S."/>
            <person name="Fox G.E."/>
            <person name="Kinder Haake S."/>
            <person name="Weinstock G.M."/>
            <person name="Highlander S.K."/>
        </authorList>
    </citation>
    <scope>NUCLEOTIDE SEQUENCE [LARGE SCALE GENOMIC DNA]</scope>
    <source>
        <strain evidence="6">ATCC 10953</strain>
    </source>
</reference>
<evidence type="ECO:0000259" key="5">
    <source>
        <dbReference type="PROSITE" id="PS51206"/>
    </source>
</evidence>
<keyword evidence="3" id="KW-0347">Helicase</keyword>
<dbReference type="AlphaFoldDB" id="A5TX25"/>
<gene>
    <name evidence="6" type="ORF">FNP_1677</name>
</gene>
<dbReference type="eggNOG" id="COG3378">
    <property type="taxonomic scope" value="Bacteria"/>
</dbReference>
<proteinExistence type="predicted"/>
<protein>
    <submittedName>
        <fullName evidence="6">Possible ATP-binding protein</fullName>
    </submittedName>
</protein>
<dbReference type="PROSITE" id="PS51206">
    <property type="entry name" value="SF3_HELICASE_1"/>
    <property type="match status" value="1"/>
</dbReference>
<dbReference type="InterPro" id="IPR045455">
    <property type="entry name" value="NrS-1_pol-like_helicase"/>
</dbReference>
<dbReference type="SUPFAM" id="SSF52540">
    <property type="entry name" value="P-loop containing nucleoside triphosphate hydrolases"/>
    <property type="match status" value="1"/>
</dbReference>
<feature type="domain" description="SF3 helicase" evidence="5">
    <location>
        <begin position="363"/>
        <end position="517"/>
    </location>
</feature>
<dbReference type="Gene3D" id="3.40.50.300">
    <property type="entry name" value="P-loop containing nucleotide triphosphate hydrolases"/>
    <property type="match status" value="1"/>
</dbReference>
<evidence type="ECO:0000256" key="1">
    <source>
        <dbReference type="ARBA" id="ARBA00022741"/>
    </source>
</evidence>
<accession>A5TX25</accession>
<evidence type="ECO:0000256" key="4">
    <source>
        <dbReference type="ARBA" id="ARBA00022840"/>
    </source>
</evidence>
<reference evidence="6" key="1">
    <citation type="submission" date="2006-07" db="EMBL/GenBank/DDBJ databases">
        <authorList>
            <person name="Qin X."/>
            <person name="Weinstock G.M."/>
        </authorList>
    </citation>
    <scope>NUCLEOTIDE SEQUENCE [LARGE SCALE GENOMIC DNA]</scope>
    <source>
        <strain evidence="6">ATCC 10953</strain>
    </source>
</reference>
<dbReference type="NCBIfam" id="TIGR01613">
    <property type="entry name" value="primase_Cterm"/>
    <property type="match status" value="1"/>
</dbReference>
<dbReference type="GO" id="GO:0016787">
    <property type="term" value="F:hydrolase activity"/>
    <property type="evidence" value="ECO:0007669"/>
    <property type="project" value="UniProtKB-KW"/>
</dbReference>
<evidence type="ECO:0000313" key="6">
    <source>
        <dbReference type="EMBL" id="EDK89450.1"/>
    </source>
</evidence>
<dbReference type="HOGENOM" id="CLU_024434_0_0_0"/>
<dbReference type="InterPro" id="IPR006500">
    <property type="entry name" value="Helicase_put_C_phage/plasmid"/>
</dbReference>
<name>A5TX25_FUSNP</name>
<dbReference type="InterPro" id="IPR004968">
    <property type="entry name" value="DNA_primase/NTPase_C"/>
</dbReference>
<sequence length="639" mass="73549">MNKYIELKAGTKVPREKLDTFVTEIEKIMDGAILLDENTVVVDFDHTREDLWRDVLAKYPTRAVKTNRGGHLYYSVPQNMRLYNKTNVRTYNGLVADYKTGYGGKKAMAIVKENGVMREIINAIELDNLPPLPVDLYPIYSKNTSLEDLDDGDGRNSEIFSHIKILKDKKVEDTVIGRIVNFINNKVFKTPLPLNELKNTIGSAMTGGSDSDERPNFYTIDEKGKQKLNLTAIEMYMRKKLDIREYRNILFYIKDDKRYEKDTLNGTNIFREIRKTLEKENIVLNTKQDSEILHLIKTDFRIEEDKNKKYPIAFRNGWCLYRDQFLKQEKIFTPFYMDVDYDPDANDENVINFIKWFCKGDEGLITLFEEILGHILMLERFPHHIFFFVAGKGKNGKSTMLNMLNNWTDGLNSTTALDQFEKETYTYDLIGKIVNLGDDIDDTYIEKSRVIKVIAGGSKIKARALYSMPVDFKSTATLIFSCNNMPTFKDKSGGMARRVVCFPCNSNIEYGKIDLDLDDKLCTDSAKSTLLNLGIKGMKRIIANGGELTITETSKAMTERYLIENDSIAMFFNETDVNKLCDDMENNTFTKLYTIYEIFCDENGYTPSGKNTLSKKLDEFGFESYVGAGNVRKIRPKKW</sequence>
<dbReference type="GO" id="GO:0004386">
    <property type="term" value="F:helicase activity"/>
    <property type="evidence" value="ECO:0007669"/>
    <property type="project" value="UniProtKB-KW"/>
</dbReference>